<dbReference type="AlphaFoldDB" id="Q4DBD1"/>
<dbReference type="STRING" id="353153.Q4DBD1"/>
<dbReference type="InterPro" id="IPR046836">
    <property type="entry name" value="RHS_C"/>
</dbReference>
<evidence type="ECO:0000259" key="4">
    <source>
        <dbReference type="Pfam" id="PF24466"/>
    </source>
</evidence>
<dbReference type="RefSeq" id="XP_811682.1">
    <property type="nucleotide sequence ID" value="XM_806589.1"/>
</dbReference>
<dbReference type="Pfam" id="PF20445">
    <property type="entry name" value="RHS_N"/>
    <property type="match status" value="1"/>
</dbReference>
<dbReference type="Proteomes" id="UP000002296">
    <property type="component" value="Unassembled WGS sequence"/>
</dbReference>
<dbReference type="NCBIfam" id="TIGR01631">
    <property type="entry name" value="Trypano_RHS"/>
    <property type="match status" value="2"/>
</dbReference>
<feature type="domain" description="DUF7578" evidence="4">
    <location>
        <begin position="345"/>
        <end position="409"/>
    </location>
</feature>
<dbReference type="InterPro" id="IPR056000">
    <property type="entry name" value="DUF7578"/>
</dbReference>
<feature type="domain" description="Retrotransposon hot spot protein,C-terminal" evidence="2">
    <location>
        <begin position="585"/>
        <end position="880"/>
    </location>
</feature>
<reference evidence="5 6" key="1">
    <citation type="journal article" date="2005" name="Science">
        <title>The genome sequence of Trypanosoma cruzi, etiologic agent of Chagas disease.</title>
        <authorList>
            <person name="El-Sayed N.M."/>
            <person name="Myler P.J."/>
            <person name="Bartholomeu D.C."/>
            <person name="Nilsson D."/>
            <person name="Aggarwal G."/>
            <person name="Tran A.N."/>
            <person name="Ghedin E."/>
            <person name="Worthey E.A."/>
            <person name="Delcher A.L."/>
            <person name="Blandin G."/>
            <person name="Westenberger S.J."/>
            <person name="Caler E."/>
            <person name="Cerqueira G.C."/>
            <person name="Branche C."/>
            <person name="Haas B."/>
            <person name="Anupama A."/>
            <person name="Arner E."/>
            <person name="Aslund L."/>
            <person name="Attipoe P."/>
            <person name="Bontempi E."/>
            <person name="Bringaud F."/>
            <person name="Burton P."/>
            <person name="Cadag E."/>
            <person name="Campbell D.A."/>
            <person name="Carrington M."/>
            <person name="Crabtree J."/>
            <person name="Darban H."/>
            <person name="da Silveira J.F."/>
            <person name="de Jong P."/>
            <person name="Edwards K."/>
            <person name="Englund P.T."/>
            <person name="Fazelina G."/>
            <person name="Feldblyum T."/>
            <person name="Ferella M."/>
            <person name="Frasch A.C."/>
            <person name="Gull K."/>
            <person name="Horn D."/>
            <person name="Hou L."/>
            <person name="Huang Y."/>
            <person name="Kindlund E."/>
            <person name="Klingbeil M."/>
            <person name="Kluge S."/>
            <person name="Koo H."/>
            <person name="Lacerda D."/>
            <person name="Levin M.J."/>
            <person name="Lorenzi H."/>
            <person name="Louie T."/>
            <person name="Machado C.R."/>
            <person name="McCulloch R."/>
            <person name="McKenna A."/>
            <person name="Mizuno Y."/>
            <person name="Mottram J.C."/>
            <person name="Nelson S."/>
            <person name="Ochaya S."/>
            <person name="Osoegawa K."/>
            <person name="Pai G."/>
            <person name="Parsons M."/>
            <person name="Pentony M."/>
            <person name="Pettersson U."/>
            <person name="Pop M."/>
            <person name="Ramirez J.L."/>
            <person name="Rinta J."/>
            <person name="Robertson L."/>
            <person name="Salzberg S.L."/>
            <person name="Sanchez D.O."/>
            <person name="Seyler A."/>
            <person name="Sharma R."/>
            <person name="Shetty J."/>
            <person name="Simpson A.J."/>
            <person name="Sisk E."/>
            <person name="Tammi M.T."/>
            <person name="Tarleton R."/>
            <person name="Teixeira S."/>
            <person name="Van Aken S."/>
            <person name="Vogt C."/>
            <person name="Ward P.N."/>
            <person name="Wickstead B."/>
            <person name="Wortman J."/>
            <person name="White O."/>
            <person name="Fraser C.M."/>
            <person name="Stuart K.D."/>
            <person name="Andersson B."/>
        </authorList>
    </citation>
    <scope>NUCLEOTIDE SEQUENCE [LARGE SCALE GENOMIC DNA]</scope>
    <source>
        <strain evidence="5 6">CL Brener</strain>
    </source>
</reference>
<dbReference type="KEGG" id="tcr:504099.10"/>
<dbReference type="EMBL" id="AAHK01000705">
    <property type="protein sequence ID" value="EAN89831.1"/>
    <property type="molecule type" value="Genomic_DNA"/>
</dbReference>
<dbReference type="eggNOG" id="ENOG502SGFM">
    <property type="taxonomic scope" value="Eukaryota"/>
</dbReference>
<dbReference type="Pfam" id="PF07999">
    <property type="entry name" value="RHSP"/>
    <property type="match status" value="1"/>
</dbReference>
<dbReference type="InterPro" id="IPR046835">
    <property type="entry name" value="RHS_N"/>
</dbReference>
<accession>Q4DBD1</accession>
<feature type="domain" description="DUF7578" evidence="4">
    <location>
        <begin position="71"/>
        <end position="132"/>
    </location>
</feature>
<dbReference type="PaxDb" id="353153-Q4DBD1"/>
<proteinExistence type="predicted"/>
<dbReference type="PANTHER" id="PTHR33129:SF3">
    <property type="entry name" value="HOT SPOT (RHS) PROTEIN, PUTATIVE-RELATED"/>
    <property type="match status" value="1"/>
</dbReference>
<organism evidence="5 6">
    <name type="scientific">Trypanosoma cruzi (strain CL Brener)</name>
    <dbReference type="NCBI Taxonomy" id="353153"/>
    <lineage>
        <taxon>Eukaryota</taxon>
        <taxon>Discoba</taxon>
        <taxon>Euglenozoa</taxon>
        <taxon>Kinetoplastea</taxon>
        <taxon>Metakinetoplastina</taxon>
        <taxon>Trypanosomatida</taxon>
        <taxon>Trypanosomatidae</taxon>
        <taxon>Trypanosoma</taxon>
        <taxon>Schizotrypanum</taxon>
    </lineage>
</organism>
<evidence type="ECO:0000259" key="3">
    <source>
        <dbReference type="Pfam" id="PF20445"/>
    </source>
</evidence>
<dbReference type="GeneID" id="3542678"/>
<gene>
    <name evidence="5" type="ORF">Tc00.1047053504099.10</name>
</gene>
<evidence type="ECO:0000259" key="2">
    <source>
        <dbReference type="Pfam" id="PF07999"/>
    </source>
</evidence>
<feature type="compositionally biased region" description="Polar residues" evidence="1">
    <location>
        <begin position="13"/>
        <end position="22"/>
    </location>
</feature>
<feature type="domain" description="Retrotransposon hot spot protein N-terminal" evidence="3">
    <location>
        <begin position="470"/>
        <end position="581"/>
    </location>
</feature>
<feature type="domain" description="DUF7578" evidence="4">
    <location>
        <begin position="200"/>
        <end position="264"/>
    </location>
</feature>
<feature type="region of interest" description="Disordered" evidence="1">
    <location>
        <begin position="1"/>
        <end position="41"/>
    </location>
</feature>
<sequence length="1050" mass="120071">MSGRPEEGLYGNLESQSSNVSQGGRRRTRSEFEGDTDYSSTTRRRLEGIYRPQWTMSSTVKDILLEGSTNMAEMMLNDFLRSNLGGRGVVDTNENVAMEMFVLRPTMFINDSEILGLITASPSYQVYKLHHEGVHFLEQWRDYEGKDTVAPLARGKLDGVLTQVLRGERREAEERAVREEQVELTLTNTIEDVLFKGRVRVMDVKLNDFLTLEMEGKGILATNRNALLREFFKDPTRHIHDAGVLGEIQATDAYARMEGTVREEMDLEEAVRRLHHEGVDFLEQWKDYEGKDTVAPLAREKLNRVLTQVLRGERREAGERAVREKQVGFTLTNTIEDVLFKGRVRVMKIKMNDFLTLEMEGKGILATNRNALLREFFKDPTRHIHDAGVLGEIQATDAYARMEGTVREEMDLEEAVRRLHHEGVDFLEQWRDYEGKDTVSPLAKGTLDAALTQVQISTSVVKSTVLEGYYESVYNASWHHVVEVPDGEGTGMEVREGEPEQSWTYRAVGDTRERNDGVQQSGAERHRLMVLTSDKGWPYSWKGNEFIRDCHVNCEVERAWQIVKGDLTEWFSSQRGTHFKPKQRVLIGTSGIGKSMNAGSYLLYQLLHYDAEQLPMVAYSFGGSTMYVFDKNTKTISTYKGDPRIDDFVNISSLRGVKGYCIYDATLASRQPPAGLPCKGWGMIVVTQPNKNEYERWTKKMDATAIVTNCPEENDVRAMCIWMKRNWPLQEQAEYWKEVRGRMNNVGPILRFIFGKQACDDRIKACQQAVGGSTASELERNLGIGCCYSSNDSDLSRKLVRVVRVRRGNSIELPLNVLISPHLEREILSGLENEMKQSDFIFFVLRFWDYVPPYLIEKCAVSAFLNEDFLRAIRLNIKELRPPGRREPHSCALKEHSDTSFTRKEVLPPPERLSNPVAMDHWVLYKPWATNFPLVDAFFFVDSNPKTLVGLRMATAGGHRTTTSTVNQFTERLAAYFNAWEESSRDMSWEMIYVQHADSTPMNDWQGCDVDNSNNVSRAENREIAAFWEEEVHQYMAAISSDDARRNEAL</sequence>
<dbReference type="InterPro" id="IPR006518">
    <property type="entry name" value="Trypano_RHS"/>
</dbReference>
<evidence type="ECO:0000256" key="1">
    <source>
        <dbReference type="SAM" id="MobiDB-lite"/>
    </source>
</evidence>
<name>Q4DBD1_TRYCC</name>
<dbReference type="InterPro" id="IPR052980">
    <property type="entry name" value="Crinkler_effector"/>
</dbReference>
<dbReference type="Pfam" id="PF24466">
    <property type="entry name" value="DUF7578"/>
    <property type="match status" value="3"/>
</dbReference>
<dbReference type="PANTHER" id="PTHR33129">
    <property type="entry name" value="PROTEIN KINASE DOMAIN-CONTAINING PROTEIN-RELATED"/>
    <property type="match status" value="1"/>
</dbReference>
<keyword evidence="6" id="KW-1185">Reference proteome</keyword>
<evidence type="ECO:0000313" key="6">
    <source>
        <dbReference type="Proteomes" id="UP000002296"/>
    </source>
</evidence>
<dbReference type="InParanoid" id="Q4DBD1"/>
<evidence type="ECO:0000313" key="5">
    <source>
        <dbReference type="EMBL" id="EAN89831.1"/>
    </source>
</evidence>
<protein>
    <submittedName>
        <fullName evidence="5">Retrotransposon hot spot (RHS) protein, putative</fullName>
    </submittedName>
</protein>
<comment type="caution">
    <text evidence="5">The sequence shown here is derived from an EMBL/GenBank/DDBJ whole genome shotgun (WGS) entry which is preliminary data.</text>
</comment>